<evidence type="ECO:0000313" key="4">
    <source>
        <dbReference type="Proteomes" id="UP000628448"/>
    </source>
</evidence>
<evidence type="ECO:0000259" key="2">
    <source>
        <dbReference type="Pfam" id="PF07593"/>
    </source>
</evidence>
<evidence type="ECO:0000313" key="3">
    <source>
        <dbReference type="EMBL" id="MBG9376297.1"/>
    </source>
</evidence>
<dbReference type="PANTHER" id="PTHR16026:SF0">
    <property type="entry name" value="CARTILAGE ACIDIC PROTEIN 1"/>
    <property type="match status" value="1"/>
</dbReference>
<dbReference type="PANTHER" id="PTHR16026">
    <property type="entry name" value="CARTILAGE ACIDIC PROTEIN 1"/>
    <property type="match status" value="1"/>
</dbReference>
<keyword evidence="4" id="KW-1185">Reference proteome</keyword>
<dbReference type="InterPro" id="IPR013517">
    <property type="entry name" value="FG-GAP"/>
</dbReference>
<accession>A0A931E0D2</accession>
<dbReference type="Proteomes" id="UP000628448">
    <property type="component" value="Unassembled WGS sequence"/>
</dbReference>
<organism evidence="3 4">
    <name type="scientific">Panacibacter microcysteis</name>
    <dbReference type="NCBI Taxonomy" id="2793269"/>
    <lineage>
        <taxon>Bacteria</taxon>
        <taxon>Pseudomonadati</taxon>
        <taxon>Bacteroidota</taxon>
        <taxon>Chitinophagia</taxon>
        <taxon>Chitinophagales</taxon>
        <taxon>Chitinophagaceae</taxon>
        <taxon>Panacibacter</taxon>
    </lineage>
</organism>
<dbReference type="Pfam" id="PF13517">
    <property type="entry name" value="FG-GAP_3"/>
    <property type="match status" value="4"/>
</dbReference>
<proteinExistence type="predicted"/>
<dbReference type="SUPFAM" id="SSF69318">
    <property type="entry name" value="Integrin alpha N-terminal domain"/>
    <property type="match status" value="3"/>
</dbReference>
<keyword evidence="1" id="KW-0732">Signal</keyword>
<name>A0A931E0D2_9BACT</name>
<dbReference type="InterPro" id="IPR027039">
    <property type="entry name" value="Crtac1"/>
</dbReference>
<gene>
    <name evidence="3" type="ORF">I5907_08620</name>
</gene>
<dbReference type="InterPro" id="IPR011519">
    <property type="entry name" value="UnbV_ASPIC"/>
</dbReference>
<dbReference type="AlphaFoldDB" id="A0A931E0D2"/>
<reference evidence="3" key="1">
    <citation type="submission" date="2020-11" db="EMBL/GenBank/DDBJ databases">
        <title>Bacterial whole genome sequence for Panacibacter sp. DH6.</title>
        <authorList>
            <person name="Le V."/>
            <person name="Ko S."/>
            <person name="Ahn C.-Y."/>
            <person name="Oh H.-M."/>
        </authorList>
    </citation>
    <scope>NUCLEOTIDE SEQUENCE</scope>
    <source>
        <strain evidence="3">DH6</strain>
    </source>
</reference>
<dbReference type="InterPro" id="IPR028994">
    <property type="entry name" value="Integrin_alpha_N"/>
</dbReference>
<dbReference type="EMBL" id="JADWYR010000001">
    <property type="protein sequence ID" value="MBG9376297.1"/>
    <property type="molecule type" value="Genomic_DNA"/>
</dbReference>
<dbReference type="Pfam" id="PF07593">
    <property type="entry name" value="UnbV_ASPIC"/>
    <property type="match status" value="1"/>
</dbReference>
<dbReference type="Gene3D" id="2.130.10.130">
    <property type="entry name" value="Integrin alpha, N-terminal"/>
    <property type="match status" value="4"/>
</dbReference>
<evidence type="ECO:0000256" key="1">
    <source>
        <dbReference type="ARBA" id="ARBA00022729"/>
    </source>
</evidence>
<comment type="caution">
    <text evidence="3">The sequence shown here is derived from an EMBL/GenBank/DDBJ whole genome shotgun (WGS) entry which is preliminary data.</text>
</comment>
<protein>
    <submittedName>
        <fullName evidence="3">VCBS repeat-containing protein</fullName>
    </submittedName>
</protein>
<sequence>MKHLYKQLTALNTCCKELLLHKCATQPKLSSSNAAWLHIKLYCCFFAVFFAACTSRQVPAEPVIFETLQHDKTGLAFVNELHPDSTFNVLDYMYFYNGAGVGAGDFNNDGRTDIFFASNQGADKIYLNEGGLHFKDASDAAGIPKDGGWSTGVSVVDINNDGLLDIYVCRVGNYMKLQSKNELLICRKILEDGTPVYEEAAASYGLDFSGFSTQAAFLDYDLDGDLDMYLLNHSVHQNGTFAERKQFIGTYHDLSGDKFFRNDSGHFSNITKETNINSSVIGYGLGIVVADINLDGWPDIYIGNDFHENDYLYINQQDGTFKEAMQSDMMHTSQYTMGVDAADINNDGWPDIVSADMLPSDPYMLKRSLGEDKTDIFNMKIGYGYAYQYTRNNLQLSRRNGMFSEVGLYANMYATDWSWSTLWMDFDNDGWKDLFISNGIPKRLNDIDYVNFVSNEEMQQKMKNRTLNEKDMALINKFPEIKLPNAFFRNNHDAAFADVAAGIEGNVNSFSNGAVYADFDNDGDLDIVTSNIADAALLYRNVTNDTITSSYMQLKFKGPAQNINATGSKAILYHDGNISTYEKFASRGFLSSMETPLHIGIKNQVIDSAFIVWPDNTYEKLSLQKDTTLQLTYKPGLPHFDYTSLRNYFKSAALQMVDITARTGFNYRHIENDFNEFDREALIPQMLSEEGPALAVGDVNGDGFEDVFIGGSKRNKGALFTQTNAGMFVQSVQPSLAADSMYEDAGAVFADVNNDGNADLIIASGGNEFFGHDTHMQPRVYINNGKGTLLKLEHAFDNIWLTASSVAPYDFNGDGFTDLFIGGRAVPWEYGKIPGSYLLQNDGKGHFKDVTGATSKELAAVGFVTSAQWYDMDKDGDKDLLLSLQWGGIVMMKNEKGRFTKTVLCKQNGWWNFVIPADIDNDGDDDFIAGNLGLNSRLKATEEKPVKMYYNDFDDNGRKEQLMTYYLGGRELVFANKDELQKQLPFIKKKFLYADDFAKASVSEIIPQQKLSSAQVFTADYFSNAVFINDGNMNFTVQPLPWLAQLTTYRDAQIVDANNDHLPDVLLAGNFYATNIEMGRYDADYGTVLINKGKGLFTAETINGLVIKGQSRHVKALNIAGDTAYVIARNNDSSMVIQFRK</sequence>
<feature type="domain" description="ASPIC/UnbV" evidence="2">
    <location>
        <begin position="565"/>
        <end position="622"/>
    </location>
</feature>